<organism evidence="3 4">
    <name type="scientific">Faecalibacterium prausnitzii</name>
    <dbReference type="NCBI Taxonomy" id="853"/>
    <lineage>
        <taxon>Bacteria</taxon>
        <taxon>Bacillati</taxon>
        <taxon>Bacillota</taxon>
        <taxon>Clostridia</taxon>
        <taxon>Eubacteriales</taxon>
        <taxon>Oscillospiraceae</taxon>
        <taxon>Faecalibacterium</taxon>
    </lineage>
</organism>
<evidence type="ECO:0000313" key="3">
    <source>
        <dbReference type="EMBL" id="RGC07484.1"/>
    </source>
</evidence>
<dbReference type="Gene3D" id="3.30.1380.10">
    <property type="match status" value="1"/>
</dbReference>
<dbReference type="SUPFAM" id="SSF55166">
    <property type="entry name" value="Hedgehog/DD-peptidase"/>
    <property type="match status" value="1"/>
</dbReference>
<sequence length="220" mass="23753">MSVITFKPNDHTKITTDFERHEFACPCGCTAQMIDPELVQKMQTIRTKLGKAIKVTSGYRCVKHNADPKVGGSRTSRHLYGIAADWRTKDRSVNPVALGIIAAAQGFGAVGIYWHDKAAIVHTDTRGGKATWLCVQPGVYPSTTYNKFVLPTIEQGCEGAANRAATVMLQRLLGIPHDGSFGPATTKALMTAQRKHGLVPDGICGPKSWTALSGASKYLL</sequence>
<evidence type="ECO:0000313" key="4">
    <source>
        <dbReference type="Proteomes" id="UP000261079"/>
    </source>
</evidence>
<accession>A0A3E2VAC1</accession>
<dbReference type="Proteomes" id="UP000261079">
    <property type="component" value="Unassembled WGS sequence"/>
</dbReference>
<gene>
    <name evidence="3" type="ORF">DW905_02625</name>
</gene>
<dbReference type="RefSeq" id="WP_117535149.1">
    <property type="nucleotide sequence ID" value="NZ_QVEZ01000001.1"/>
</dbReference>
<dbReference type="InterPro" id="IPR036366">
    <property type="entry name" value="PGBDSf"/>
</dbReference>
<dbReference type="InterPro" id="IPR009045">
    <property type="entry name" value="Zn_M74/Hedgehog-like"/>
</dbReference>
<dbReference type="EMBL" id="QVEZ01000001">
    <property type="protein sequence ID" value="RGC07484.1"/>
    <property type="molecule type" value="Genomic_DNA"/>
</dbReference>
<protein>
    <submittedName>
        <fullName evidence="3">DUF882 domain-containing protein</fullName>
    </submittedName>
</protein>
<reference evidence="3 4" key="1">
    <citation type="submission" date="2018-08" db="EMBL/GenBank/DDBJ databases">
        <title>A genome reference for cultivated species of the human gut microbiota.</title>
        <authorList>
            <person name="Zou Y."/>
            <person name="Xue W."/>
            <person name="Luo G."/>
        </authorList>
    </citation>
    <scope>NUCLEOTIDE SEQUENCE [LARGE SCALE GENOMIC DNA]</scope>
    <source>
        <strain evidence="3 4">AM42-11AC</strain>
    </source>
</reference>
<dbReference type="Pfam" id="PF08291">
    <property type="entry name" value="Peptidase_M15_3"/>
    <property type="match status" value="1"/>
</dbReference>
<dbReference type="Pfam" id="PF01471">
    <property type="entry name" value="PG_binding_1"/>
    <property type="match status" value="1"/>
</dbReference>
<dbReference type="Gene3D" id="1.10.101.10">
    <property type="entry name" value="PGBD-like superfamily/PGBD"/>
    <property type="match status" value="1"/>
</dbReference>
<proteinExistence type="predicted"/>
<comment type="caution">
    <text evidence="3">The sequence shown here is derived from an EMBL/GenBank/DDBJ whole genome shotgun (WGS) entry which is preliminary data.</text>
</comment>
<evidence type="ECO:0000259" key="1">
    <source>
        <dbReference type="Pfam" id="PF01471"/>
    </source>
</evidence>
<name>A0A3E2VAC1_9FIRM</name>
<dbReference type="SUPFAM" id="SSF47090">
    <property type="entry name" value="PGBD-like"/>
    <property type="match status" value="1"/>
</dbReference>
<dbReference type="InterPro" id="IPR036365">
    <property type="entry name" value="PGBD-like_sf"/>
</dbReference>
<dbReference type="InterPro" id="IPR002477">
    <property type="entry name" value="Peptidoglycan-bd-like"/>
</dbReference>
<feature type="domain" description="Peptidase M15A C-terminal" evidence="2">
    <location>
        <begin position="17"/>
        <end position="118"/>
    </location>
</feature>
<feature type="domain" description="Peptidoglycan binding-like" evidence="1">
    <location>
        <begin position="169"/>
        <end position="212"/>
    </location>
</feature>
<evidence type="ECO:0000259" key="2">
    <source>
        <dbReference type="Pfam" id="PF08291"/>
    </source>
</evidence>
<dbReference type="AlphaFoldDB" id="A0A3E2VAC1"/>
<dbReference type="InterPro" id="IPR013230">
    <property type="entry name" value="Peptidase_M15A_C"/>
</dbReference>